<organism evidence="6 7">
    <name type="scientific">Sedimenticola thiotaurini</name>
    <dbReference type="NCBI Taxonomy" id="1543721"/>
    <lineage>
        <taxon>Bacteria</taxon>
        <taxon>Pseudomonadati</taxon>
        <taxon>Pseudomonadota</taxon>
        <taxon>Gammaproteobacteria</taxon>
        <taxon>Chromatiales</taxon>
        <taxon>Sedimenticolaceae</taxon>
        <taxon>Sedimenticola</taxon>
    </lineage>
</organism>
<evidence type="ECO:0000256" key="4">
    <source>
        <dbReference type="ARBA" id="ARBA00022833"/>
    </source>
</evidence>
<dbReference type="AlphaFoldDB" id="A0A558D0M5"/>
<keyword evidence="3" id="KW-0378">Hydrolase</keyword>
<dbReference type="PANTHER" id="PTHR34858:SF1">
    <property type="entry name" value="CYSO-CYSTEINE PEPTIDASE"/>
    <property type="match status" value="1"/>
</dbReference>
<evidence type="ECO:0000256" key="5">
    <source>
        <dbReference type="ARBA" id="ARBA00023049"/>
    </source>
</evidence>
<proteinExistence type="predicted"/>
<dbReference type="GO" id="GO:0008235">
    <property type="term" value="F:metalloexopeptidase activity"/>
    <property type="evidence" value="ECO:0007669"/>
    <property type="project" value="TreeGrafter"/>
</dbReference>
<evidence type="ECO:0000256" key="3">
    <source>
        <dbReference type="ARBA" id="ARBA00022801"/>
    </source>
</evidence>
<evidence type="ECO:0000313" key="6">
    <source>
        <dbReference type="EMBL" id="TVT54571.1"/>
    </source>
</evidence>
<gene>
    <name evidence="6" type="ORF">FHK82_10280</name>
</gene>
<keyword evidence="1" id="KW-0645">Protease</keyword>
<keyword evidence="5" id="KW-0482">Metalloprotease</keyword>
<keyword evidence="2" id="KW-0479">Metal-binding</keyword>
<protein>
    <recommendedName>
        <fullName evidence="8">JAB domain-containing protein</fullName>
    </recommendedName>
</protein>
<evidence type="ECO:0000256" key="2">
    <source>
        <dbReference type="ARBA" id="ARBA00022723"/>
    </source>
</evidence>
<dbReference type="Proteomes" id="UP000317355">
    <property type="component" value="Unassembled WGS sequence"/>
</dbReference>
<evidence type="ECO:0008006" key="8">
    <source>
        <dbReference type="Google" id="ProtNLM"/>
    </source>
</evidence>
<dbReference type="InterPro" id="IPR051929">
    <property type="entry name" value="VirAsm_ModProt"/>
</dbReference>
<dbReference type="Gene3D" id="3.40.140.10">
    <property type="entry name" value="Cytidine Deaminase, domain 2"/>
    <property type="match status" value="1"/>
</dbReference>
<dbReference type="PANTHER" id="PTHR34858">
    <property type="entry name" value="CYSO-CYSTEINE PEPTIDASE"/>
    <property type="match status" value="1"/>
</dbReference>
<dbReference type="SUPFAM" id="SSF102712">
    <property type="entry name" value="JAB1/MPN domain"/>
    <property type="match status" value="1"/>
</dbReference>
<dbReference type="EMBL" id="VMRY01000041">
    <property type="protein sequence ID" value="TVT54571.1"/>
    <property type="molecule type" value="Genomic_DNA"/>
</dbReference>
<reference evidence="6 7" key="1">
    <citation type="submission" date="2019-07" db="EMBL/GenBank/DDBJ databases">
        <title>The pathways for chlorine oxyanion respiration interact through the shared metabolite chlorate.</title>
        <authorList>
            <person name="Barnum T.P."/>
            <person name="Cheng Y."/>
            <person name="Hill K.A."/>
            <person name="Lucas L.N."/>
            <person name="Carlson H.K."/>
            <person name="Coates J.D."/>
        </authorList>
    </citation>
    <scope>NUCLEOTIDE SEQUENCE [LARGE SCALE GENOMIC DNA]</scope>
    <source>
        <strain evidence="6">BK-3</strain>
    </source>
</reference>
<accession>A0A558D0M5</accession>
<name>A0A558D0M5_9GAMM</name>
<comment type="caution">
    <text evidence="6">The sequence shown here is derived from an EMBL/GenBank/DDBJ whole genome shotgun (WGS) entry which is preliminary data.</text>
</comment>
<evidence type="ECO:0000256" key="1">
    <source>
        <dbReference type="ARBA" id="ARBA00022670"/>
    </source>
</evidence>
<sequence length="144" mass="16275">MSYDLFMSQLFLSKPLRDRLELLTSIGYPNETCGVLLGKQVHGHVSVHRIEEAPYPNLDQAEGGFNLNPLDLHNATRNAQRHGLEVVGIWRALPDKCVTRTPDENLPAWSGYSYLLVSITPTGITTLRSWRLTSNRLTEEDLML</sequence>
<dbReference type="GO" id="GO:0008270">
    <property type="term" value="F:zinc ion binding"/>
    <property type="evidence" value="ECO:0007669"/>
    <property type="project" value="TreeGrafter"/>
</dbReference>
<evidence type="ECO:0000313" key="7">
    <source>
        <dbReference type="Proteomes" id="UP000317355"/>
    </source>
</evidence>
<dbReference type="GO" id="GO:0006508">
    <property type="term" value="P:proteolysis"/>
    <property type="evidence" value="ECO:0007669"/>
    <property type="project" value="UniProtKB-KW"/>
</dbReference>
<keyword evidence="4" id="KW-0862">Zinc</keyword>